<name>A0A2J4R640_9ENTR</name>
<reference evidence="1 2" key="1">
    <citation type="submission" date="2017-11" db="EMBL/GenBank/DDBJ databases">
        <authorList>
            <person name="Han C.G."/>
        </authorList>
    </citation>
    <scope>NUCLEOTIDE SEQUENCE [LARGE SCALE GENOMIC DNA]</scope>
    <source>
        <strain evidence="1 2">A11</strain>
    </source>
</reference>
<accession>A0A2J4R640</accession>
<sequence>MSNSRVFATCHDASGAPISVTWYGNACNLNDAIQRMAHEAQSNGWSVGTVICVQQRKSTKSVEVCHE</sequence>
<evidence type="ECO:0000313" key="1">
    <source>
        <dbReference type="EMBL" id="PLL38790.1"/>
    </source>
</evidence>
<dbReference type="Proteomes" id="UP000234505">
    <property type="component" value="Unassembled WGS sequence"/>
</dbReference>
<reference evidence="1 2" key="2">
    <citation type="submission" date="2018-01" db="EMBL/GenBank/DDBJ databases">
        <title>Genomic study of Klebsiella pneumoniae.</title>
        <authorList>
            <person name="Yang Y."/>
            <person name="Bicalho R."/>
        </authorList>
    </citation>
    <scope>NUCLEOTIDE SEQUENCE [LARGE SCALE GENOMIC DNA]</scope>
    <source>
        <strain evidence="1 2">A11</strain>
    </source>
</reference>
<dbReference type="AlphaFoldDB" id="A0A2J4R640"/>
<organism evidence="1 2">
    <name type="scientific">Klebsiella michiganensis</name>
    <dbReference type="NCBI Taxonomy" id="1134687"/>
    <lineage>
        <taxon>Bacteria</taxon>
        <taxon>Pseudomonadati</taxon>
        <taxon>Pseudomonadota</taxon>
        <taxon>Gammaproteobacteria</taxon>
        <taxon>Enterobacterales</taxon>
        <taxon>Enterobacteriaceae</taxon>
        <taxon>Klebsiella/Raoultella group</taxon>
        <taxon>Klebsiella</taxon>
    </lineage>
</organism>
<gene>
    <name evidence="1" type="ORF">CWN50_14870</name>
</gene>
<protein>
    <submittedName>
        <fullName evidence="1">Uncharacterized protein</fullName>
    </submittedName>
</protein>
<dbReference type="EMBL" id="PIDS01000469">
    <property type="protein sequence ID" value="PLL38790.1"/>
    <property type="molecule type" value="Genomic_DNA"/>
</dbReference>
<comment type="caution">
    <text evidence="1">The sequence shown here is derived from an EMBL/GenBank/DDBJ whole genome shotgun (WGS) entry which is preliminary data.</text>
</comment>
<proteinExistence type="predicted"/>
<evidence type="ECO:0000313" key="2">
    <source>
        <dbReference type="Proteomes" id="UP000234505"/>
    </source>
</evidence>